<evidence type="ECO:0000313" key="1">
    <source>
        <dbReference type="EMBL" id="EPI70626.1"/>
    </source>
</evidence>
<accession>A0A656IKM4</accession>
<protein>
    <submittedName>
        <fullName evidence="1">Uncharacterized protein</fullName>
    </submittedName>
</protein>
<proteinExistence type="predicted"/>
<organism evidence="1 2">
    <name type="scientific">Salmonella enteritidis (strain 2009K0958)</name>
    <dbReference type="NCBI Taxonomy" id="1192586"/>
    <lineage>
        <taxon>Bacteria</taxon>
        <taxon>Pseudomonadati</taxon>
        <taxon>Pseudomonadota</taxon>
        <taxon>Gammaproteobacteria</taxon>
        <taxon>Enterobacterales</taxon>
        <taxon>Enterobacteriaceae</taxon>
        <taxon>Salmonella</taxon>
    </lineage>
</organism>
<dbReference type="AlphaFoldDB" id="A0A656IKM4"/>
<dbReference type="Proteomes" id="UP000014535">
    <property type="component" value="Unassembled WGS sequence"/>
</dbReference>
<sequence>MRLHRVKLLFCLFTRCCSLLNQGINIIKILLTTFSHCRERGIGHSKKRCKQKNLFHYHSFVLNTLKHHAITRIRLAMIKIKKSLFQYHAKWRLSRNITRLLLARSSPA</sequence>
<dbReference type="EMBL" id="ATFT01000037">
    <property type="protein sequence ID" value="EPI70626.1"/>
    <property type="molecule type" value="Genomic_DNA"/>
</dbReference>
<evidence type="ECO:0000313" key="2">
    <source>
        <dbReference type="Proteomes" id="UP000014535"/>
    </source>
</evidence>
<reference evidence="1 2" key="1">
    <citation type="submission" date="2013-04" db="EMBL/GenBank/DDBJ databases">
        <authorList>
            <person name="McClelland M."/>
            <person name="Porwollik S."/>
            <person name="Desai P."/>
            <person name="Cheng P."/>
            <person name="Wollam A."/>
            <person name="Pepin K."/>
            <person name="Palsikar V.B."/>
            <person name="Fulton L."/>
            <person name="Fulton R."/>
            <person name="Delehaunty K."/>
            <person name="Fronick C."/>
            <person name="Godfrey J."/>
            <person name="Waligorski J."/>
            <person name="Appelbaum E."/>
            <person name="Tomlinson C."/>
            <person name="Warren W."/>
            <person name="Sodergren E."/>
            <person name="Weinstock G."/>
            <person name="Wilson R.K."/>
        </authorList>
    </citation>
    <scope>NUCLEOTIDE SEQUENCE [LARGE SCALE GENOMIC DNA]</scope>
    <source>
        <strain evidence="1 2">2009K0958</strain>
    </source>
</reference>
<gene>
    <name evidence="1" type="ORF">A673_02039</name>
</gene>
<name>A0A656IKM4_SALE2</name>
<comment type="caution">
    <text evidence="1">The sequence shown here is derived from an EMBL/GenBank/DDBJ whole genome shotgun (WGS) entry which is preliminary data.</text>
</comment>